<protein>
    <submittedName>
        <fullName evidence="2">Macaca fascicularis brain cDNA, clone: QmoA-10286</fullName>
    </submittedName>
</protein>
<dbReference type="EMBL" id="AB173792">
    <property type="protein sequence ID" value="BAE90854.1"/>
    <property type="molecule type" value="mRNA"/>
</dbReference>
<organism evidence="2">
    <name type="scientific">Macaca fascicularis</name>
    <name type="common">Crab-eating macaque</name>
    <name type="synonym">Cynomolgus monkey</name>
    <dbReference type="NCBI Taxonomy" id="9541"/>
    <lineage>
        <taxon>Eukaryota</taxon>
        <taxon>Metazoa</taxon>
        <taxon>Chordata</taxon>
        <taxon>Craniata</taxon>
        <taxon>Vertebrata</taxon>
        <taxon>Euteleostomi</taxon>
        <taxon>Mammalia</taxon>
        <taxon>Eutheria</taxon>
        <taxon>Euarchontoglires</taxon>
        <taxon>Primates</taxon>
        <taxon>Haplorrhini</taxon>
        <taxon>Catarrhini</taxon>
        <taxon>Cercopithecidae</taxon>
        <taxon>Cercopithecinae</taxon>
        <taxon>Macaca</taxon>
    </lineage>
</organism>
<accession>I7GN02</accession>
<evidence type="ECO:0000313" key="2">
    <source>
        <dbReference type="EMBL" id="BAE90854.1"/>
    </source>
</evidence>
<reference evidence="2" key="1">
    <citation type="journal article" date="2007" name="PLoS Biol.">
        <title>Rate of evolution in brain-expressed genes in humans and other primates.</title>
        <authorList>
            <person name="Wang H.-Y."/>
            <person name="Chien H.-C."/>
            <person name="Osada N."/>
            <person name="Hashimoto K."/>
            <person name="Sugano S."/>
            <person name="Gojobori T."/>
            <person name="Chou C.-K."/>
            <person name="Tsai S.-F."/>
            <person name="Wu C.-I."/>
            <person name="Shen C.-K.J."/>
        </authorList>
    </citation>
    <scope>NUCLEOTIDE SEQUENCE</scope>
</reference>
<feature type="region of interest" description="Disordered" evidence="1">
    <location>
        <begin position="1"/>
        <end position="21"/>
    </location>
</feature>
<evidence type="ECO:0000256" key="1">
    <source>
        <dbReference type="SAM" id="MobiDB-lite"/>
    </source>
</evidence>
<name>I7GN02_MACFA</name>
<proteinExistence type="evidence at transcript level"/>
<feature type="compositionally biased region" description="Basic and acidic residues" evidence="1">
    <location>
        <begin position="1"/>
        <end position="11"/>
    </location>
</feature>
<sequence length="56" mass="6128">MTCRGGRDSSHTVHVQGTGALPDGMSGRVVGIPTLYHAAARRFTNLLFYLFLFPSF</sequence>
<dbReference type="AlphaFoldDB" id="I7GN02"/>